<comment type="function">
    <text evidence="2">PPIases accelerate the folding of proteins. It catalyzes the cis-trans isomerization of proline imidic peptide bonds in oligopeptides.</text>
</comment>
<evidence type="ECO:0000256" key="11">
    <source>
        <dbReference type="SAM" id="Phobius"/>
    </source>
</evidence>
<dbReference type="EMBL" id="CAHIKZ030001247">
    <property type="protein sequence ID" value="CAE1257667.1"/>
    <property type="molecule type" value="Genomic_DNA"/>
</dbReference>
<evidence type="ECO:0000256" key="6">
    <source>
        <dbReference type="ARBA" id="ARBA00023110"/>
    </source>
</evidence>
<keyword evidence="11" id="KW-0812">Transmembrane</keyword>
<dbReference type="GO" id="GO:0003755">
    <property type="term" value="F:peptidyl-prolyl cis-trans isomerase activity"/>
    <property type="evidence" value="ECO:0007669"/>
    <property type="project" value="UniProtKB-KW"/>
</dbReference>
<dbReference type="InterPro" id="IPR046357">
    <property type="entry name" value="PPIase_dom_sf"/>
</dbReference>
<evidence type="ECO:0000256" key="2">
    <source>
        <dbReference type="ARBA" id="ARBA00002388"/>
    </source>
</evidence>
<comment type="similarity">
    <text evidence="8">Belongs to the FKBP-type PPIase family. FKBP2 subfamily.</text>
</comment>
<comment type="subunit">
    <text evidence="9">Interacts with ARFGEF1/BIG1 and the C-terminal of EPB41L2.</text>
</comment>
<evidence type="ECO:0000256" key="3">
    <source>
        <dbReference type="ARBA" id="ARBA00004240"/>
    </source>
</evidence>
<dbReference type="GO" id="GO:0005783">
    <property type="term" value="C:endoplasmic reticulum"/>
    <property type="evidence" value="ECO:0007669"/>
    <property type="project" value="UniProtKB-SubCell"/>
</dbReference>
<keyword evidence="7 10" id="KW-0413">Isomerase</keyword>
<evidence type="ECO:0000256" key="9">
    <source>
        <dbReference type="ARBA" id="ARBA00064679"/>
    </source>
</evidence>
<keyword evidence="4" id="KW-0732">Signal</keyword>
<dbReference type="PANTHER" id="PTHR45779">
    <property type="entry name" value="PEPTIDYLPROLYL ISOMERASE"/>
    <property type="match status" value="1"/>
</dbReference>
<feature type="transmembrane region" description="Helical" evidence="11">
    <location>
        <begin position="134"/>
        <end position="160"/>
    </location>
</feature>
<proteinExistence type="inferred from homology"/>
<feature type="transmembrane region" description="Helical" evidence="11">
    <location>
        <begin position="172"/>
        <end position="196"/>
    </location>
</feature>
<dbReference type="Gene3D" id="3.40.50.11530">
    <property type="match status" value="1"/>
</dbReference>
<dbReference type="SUPFAM" id="SSF54534">
    <property type="entry name" value="FKBP-like"/>
    <property type="match status" value="1"/>
</dbReference>
<dbReference type="Gene3D" id="3.10.50.40">
    <property type="match status" value="1"/>
</dbReference>
<sequence length="715" mass="80300">MLLFMQRSMPYPNLLRSMKVCRLSISPHHKPLCSLCSFTLLPFLGFHLGSSGSLLGFFVRSLLCSHSVASAWFLLRVFASSAWISLWSLHVLCSVFSWPLCEPPAWFLCALFGGSLLSLFTVSAWSFHGLYLTSVWSICSLFVVSVPSFHGLFVGSLLGFFVPSYSVSLQPLLSLFLVSVQSLHGLFVGSLLGFFVPSYSVSLPPTAQPLSGFCSVSSWPLCGLSAWLLCTLLLSITASSAQSLCDLCDSLLSLKQVLILCTNDHAAHDKAIDSLIIYLKKFQCLPKRASILMKGDEKNDQERIKWQIQQTDIVLLVNSTGLGRRQEAWANGLDYMEFWKEPDSSLLSQSLFSFIDKMHRSGVTGNKFFSCKLNHASNSCIFKHYPSNNICYSIAKNFTEIVRSIHNLSLDYTIGKEFSIPLNDEHSTPEGKAFLEAIDEALKFESSNPKWFEEKYGYPIPNRQLSPTSDCFHNTKISSFVISHPYLETSVSYPDYPWFKTDDNDSVMCDQYPVFCPEDVINYPGSNKKKINPRAFVPTNKVEVRTSVQTLCLITSFISAKEPNSQRRQSMKWFISICVCLFALHLAKAAEEKKEEKKVKRLQIGVKKRVEPEKCKVKSKKGDVLKMHYTGKLEDGTEFDSSHSRNEPFEFTLGAGQVIKGWDQGLLGMCEGEKRKLVIPPDMGYGSRGAPPKIPGEAVLIFEVELLKIERKEEL</sequence>
<dbReference type="EC" id="5.2.1.8" evidence="10"/>
<feature type="transmembrane region" description="Helical" evidence="11">
    <location>
        <begin position="216"/>
        <end position="234"/>
    </location>
</feature>
<dbReference type="AlphaFoldDB" id="A0A812C7D1"/>
<protein>
    <recommendedName>
        <fullName evidence="10">peptidylprolyl isomerase</fullName>
        <ecNumber evidence="10">5.2.1.8</ecNumber>
    </recommendedName>
</protein>
<gene>
    <name evidence="13" type="ORF">SPHA_30873</name>
</gene>
<dbReference type="Pfam" id="PF00254">
    <property type="entry name" value="FKBP_C"/>
    <property type="match status" value="1"/>
</dbReference>
<dbReference type="OrthoDB" id="77911at2759"/>
<feature type="transmembrane region" description="Helical" evidence="11">
    <location>
        <begin position="72"/>
        <end position="93"/>
    </location>
</feature>
<evidence type="ECO:0000256" key="5">
    <source>
        <dbReference type="ARBA" id="ARBA00022824"/>
    </source>
</evidence>
<dbReference type="PANTHER" id="PTHR45779:SF7">
    <property type="entry name" value="PEPTIDYLPROLYL ISOMERASE"/>
    <property type="match status" value="1"/>
</dbReference>
<keyword evidence="14" id="KW-1185">Reference proteome</keyword>
<accession>A0A812C7D1</accession>
<dbReference type="FunFam" id="3.10.50.40:FF:000016">
    <property type="entry name" value="Peptidylprolyl isomerase"/>
    <property type="match status" value="1"/>
</dbReference>
<feature type="domain" description="PPIase FKBP-type" evidence="12">
    <location>
        <begin position="622"/>
        <end position="710"/>
    </location>
</feature>
<organism evidence="13 14">
    <name type="scientific">Acanthosepion pharaonis</name>
    <name type="common">Pharaoh cuttlefish</name>
    <name type="synonym">Sepia pharaonis</name>
    <dbReference type="NCBI Taxonomy" id="158019"/>
    <lineage>
        <taxon>Eukaryota</taxon>
        <taxon>Metazoa</taxon>
        <taxon>Spiralia</taxon>
        <taxon>Lophotrochozoa</taxon>
        <taxon>Mollusca</taxon>
        <taxon>Cephalopoda</taxon>
        <taxon>Coleoidea</taxon>
        <taxon>Decapodiformes</taxon>
        <taxon>Sepiida</taxon>
        <taxon>Sepiina</taxon>
        <taxon>Sepiidae</taxon>
        <taxon>Acanthosepion</taxon>
    </lineage>
</organism>
<comment type="subcellular location">
    <subcellularLocation>
        <location evidence="3">Endoplasmic reticulum</location>
    </subcellularLocation>
</comment>
<feature type="transmembrane region" description="Helical" evidence="11">
    <location>
        <begin position="105"/>
        <end position="128"/>
    </location>
</feature>
<evidence type="ECO:0000256" key="7">
    <source>
        <dbReference type="ARBA" id="ARBA00023235"/>
    </source>
</evidence>
<dbReference type="PROSITE" id="PS50059">
    <property type="entry name" value="FKBP_PPIASE"/>
    <property type="match status" value="1"/>
</dbReference>
<name>A0A812C7D1_ACAPH</name>
<dbReference type="Proteomes" id="UP000597762">
    <property type="component" value="Unassembled WGS sequence"/>
</dbReference>
<keyword evidence="5" id="KW-0256">Endoplasmic reticulum</keyword>
<dbReference type="InterPro" id="IPR001179">
    <property type="entry name" value="PPIase_FKBP_dom"/>
</dbReference>
<evidence type="ECO:0000259" key="12">
    <source>
        <dbReference type="PROSITE" id="PS50059"/>
    </source>
</evidence>
<keyword evidence="11" id="KW-0472">Membrane</keyword>
<dbReference type="InterPro" id="IPR044609">
    <property type="entry name" value="FKBP2/11"/>
</dbReference>
<keyword evidence="11" id="KW-1133">Transmembrane helix</keyword>
<comment type="catalytic activity">
    <reaction evidence="1 10">
        <text>[protein]-peptidylproline (omega=180) = [protein]-peptidylproline (omega=0)</text>
        <dbReference type="Rhea" id="RHEA:16237"/>
        <dbReference type="Rhea" id="RHEA-COMP:10747"/>
        <dbReference type="Rhea" id="RHEA-COMP:10748"/>
        <dbReference type="ChEBI" id="CHEBI:83833"/>
        <dbReference type="ChEBI" id="CHEBI:83834"/>
        <dbReference type="EC" id="5.2.1.8"/>
    </reaction>
</comment>
<reference evidence="13" key="1">
    <citation type="submission" date="2021-01" db="EMBL/GenBank/DDBJ databases">
        <authorList>
            <person name="Li R."/>
            <person name="Bekaert M."/>
        </authorList>
    </citation>
    <scope>NUCLEOTIDE SEQUENCE</scope>
    <source>
        <strain evidence="13">Farmed</strain>
    </source>
</reference>
<evidence type="ECO:0000256" key="4">
    <source>
        <dbReference type="ARBA" id="ARBA00022729"/>
    </source>
</evidence>
<evidence type="ECO:0000256" key="8">
    <source>
        <dbReference type="ARBA" id="ARBA00024206"/>
    </source>
</evidence>
<evidence type="ECO:0000256" key="10">
    <source>
        <dbReference type="PROSITE-ProRule" id="PRU00277"/>
    </source>
</evidence>
<evidence type="ECO:0000313" key="14">
    <source>
        <dbReference type="Proteomes" id="UP000597762"/>
    </source>
</evidence>
<comment type="caution">
    <text evidence="13">The sequence shown here is derived from an EMBL/GenBank/DDBJ whole genome shotgun (WGS) entry which is preliminary data.</text>
</comment>
<evidence type="ECO:0000256" key="1">
    <source>
        <dbReference type="ARBA" id="ARBA00000971"/>
    </source>
</evidence>
<keyword evidence="6 10" id="KW-0697">Rotamase</keyword>
<evidence type="ECO:0000313" key="13">
    <source>
        <dbReference type="EMBL" id="CAE1257667.1"/>
    </source>
</evidence>